<keyword evidence="1" id="KW-0812">Transmembrane</keyword>
<gene>
    <name evidence="3" type="ORF">FTUN_3795</name>
</gene>
<organism evidence="3 4">
    <name type="scientific">Frigoriglobus tundricola</name>
    <dbReference type="NCBI Taxonomy" id="2774151"/>
    <lineage>
        <taxon>Bacteria</taxon>
        <taxon>Pseudomonadati</taxon>
        <taxon>Planctomycetota</taxon>
        <taxon>Planctomycetia</taxon>
        <taxon>Gemmatales</taxon>
        <taxon>Gemmataceae</taxon>
        <taxon>Frigoriglobus</taxon>
    </lineage>
</organism>
<dbReference type="RefSeq" id="WP_171471860.1">
    <property type="nucleotide sequence ID" value="NZ_CP053452.2"/>
</dbReference>
<dbReference type="PANTHER" id="PTHR30093">
    <property type="entry name" value="GENERAL SECRETION PATHWAY PROTEIN G"/>
    <property type="match status" value="1"/>
</dbReference>
<dbReference type="Pfam" id="PF07596">
    <property type="entry name" value="SBP_bac_10"/>
    <property type="match status" value="1"/>
</dbReference>
<dbReference type="AlphaFoldDB" id="A0A6M5YQM8"/>
<feature type="transmembrane region" description="Helical" evidence="1">
    <location>
        <begin position="21"/>
        <end position="39"/>
    </location>
</feature>
<evidence type="ECO:0000256" key="1">
    <source>
        <dbReference type="SAM" id="Phobius"/>
    </source>
</evidence>
<dbReference type="NCBIfam" id="TIGR02532">
    <property type="entry name" value="IV_pilin_GFxxxE"/>
    <property type="match status" value="1"/>
</dbReference>
<dbReference type="InterPro" id="IPR045584">
    <property type="entry name" value="Pilin-like"/>
</dbReference>
<dbReference type="Gene3D" id="3.30.700.10">
    <property type="entry name" value="Glycoprotein, Type 4 Pilin"/>
    <property type="match status" value="1"/>
</dbReference>
<sequence length="322" mass="34361">MVRSRHSSAPRVRTGFTLIELLVVIAIIAILIGLLLPAVQKVREAAARMKCSNNLKQLSLAYHAYHDAIGYLPMGSSGPMISNGNFPSGWSDPYYGSFLPFGHFSWAAVVLPYVEAGNLFNAINFNAPAYATAIYEDLGGGGAPTNRGPAGDPSNQFAATNMPKLFTCPSSPRGTTDPNSNTQKDYGVNGGTGACCPERTSAGMDGVAWVNGKVRLTDITDGTSSTFLLLEKSNYQDQSWLPDTYGSNHFLFVHHPSQGYVQGYTLPNVDAFNNRGPQGYHIGGVLVSMGDGHVQYVSNSISGGTYTALFTRANGDIPGSDF</sequence>
<dbReference type="PROSITE" id="PS00409">
    <property type="entry name" value="PROKAR_NTER_METHYL"/>
    <property type="match status" value="1"/>
</dbReference>
<name>A0A6M5YQM8_9BACT</name>
<accession>A0A6M5YQM8</accession>
<dbReference type="InterPro" id="IPR011453">
    <property type="entry name" value="DUF1559"/>
</dbReference>
<protein>
    <recommendedName>
        <fullName evidence="2">DUF1559 domain-containing protein</fullName>
    </recommendedName>
</protein>
<dbReference type="Proteomes" id="UP000503447">
    <property type="component" value="Chromosome"/>
</dbReference>
<keyword evidence="4" id="KW-1185">Reference proteome</keyword>
<dbReference type="PANTHER" id="PTHR30093:SF2">
    <property type="entry name" value="TYPE II SECRETION SYSTEM PROTEIN H"/>
    <property type="match status" value="1"/>
</dbReference>
<evidence type="ECO:0000313" key="4">
    <source>
        <dbReference type="Proteomes" id="UP000503447"/>
    </source>
</evidence>
<evidence type="ECO:0000259" key="2">
    <source>
        <dbReference type="Pfam" id="PF07596"/>
    </source>
</evidence>
<dbReference type="NCBIfam" id="TIGR04294">
    <property type="entry name" value="pre_pil_HX9DG"/>
    <property type="match status" value="1"/>
</dbReference>
<dbReference type="InterPro" id="IPR027558">
    <property type="entry name" value="Pre_pil_HX9DG_C"/>
</dbReference>
<dbReference type="Pfam" id="PF07963">
    <property type="entry name" value="N_methyl"/>
    <property type="match status" value="1"/>
</dbReference>
<evidence type="ECO:0000313" key="3">
    <source>
        <dbReference type="EMBL" id="QJW96238.1"/>
    </source>
</evidence>
<dbReference type="InterPro" id="IPR012902">
    <property type="entry name" value="N_methyl_site"/>
</dbReference>
<feature type="domain" description="DUF1559" evidence="2">
    <location>
        <begin position="40"/>
        <end position="301"/>
    </location>
</feature>
<dbReference type="EMBL" id="CP053452">
    <property type="protein sequence ID" value="QJW96238.1"/>
    <property type="molecule type" value="Genomic_DNA"/>
</dbReference>
<keyword evidence="1" id="KW-1133">Transmembrane helix</keyword>
<reference evidence="4" key="1">
    <citation type="submission" date="2020-05" db="EMBL/GenBank/DDBJ databases">
        <title>Frigoriglobus tundricola gen. nov., sp. nov., a psychrotolerant cellulolytic planctomycete of the family Gemmataceae with two divergent copies of 16S rRNA gene.</title>
        <authorList>
            <person name="Kulichevskaya I.S."/>
            <person name="Ivanova A.A."/>
            <person name="Naumoff D.G."/>
            <person name="Beletsky A.V."/>
            <person name="Rijpstra W.I.C."/>
            <person name="Sinninghe Damste J.S."/>
            <person name="Mardanov A.V."/>
            <person name="Ravin N.V."/>
            <person name="Dedysh S.N."/>
        </authorList>
    </citation>
    <scope>NUCLEOTIDE SEQUENCE [LARGE SCALE GENOMIC DNA]</scope>
    <source>
        <strain evidence="4">PL17</strain>
    </source>
</reference>
<keyword evidence="1" id="KW-0472">Membrane</keyword>
<proteinExistence type="predicted"/>
<dbReference type="KEGG" id="ftj:FTUN_3795"/>
<dbReference type="SUPFAM" id="SSF54523">
    <property type="entry name" value="Pili subunits"/>
    <property type="match status" value="1"/>
</dbReference>